<evidence type="ECO:0000313" key="2">
    <source>
        <dbReference type="EMBL" id="KAF5795399.1"/>
    </source>
</evidence>
<reference evidence="2" key="2">
    <citation type="submission" date="2020-06" db="EMBL/GenBank/DDBJ databases">
        <title>Helianthus annuus Genome sequencing and assembly Release 2.</title>
        <authorList>
            <person name="Gouzy J."/>
            <person name="Langlade N."/>
            <person name="Munos S."/>
        </authorList>
    </citation>
    <scope>NUCLEOTIDE SEQUENCE</scope>
    <source>
        <tissue evidence="2">Leaves</tissue>
    </source>
</reference>
<proteinExistence type="predicted"/>
<feature type="compositionally biased region" description="Polar residues" evidence="1">
    <location>
        <begin position="24"/>
        <end position="34"/>
    </location>
</feature>
<evidence type="ECO:0008006" key="4">
    <source>
        <dbReference type="Google" id="ProtNLM"/>
    </source>
</evidence>
<feature type="region of interest" description="Disordered" evidence="1">
    <location>
        <begin position="1"/>
        <end position="50"/>
    </location>
</feature>
<accession>A0A9K3IEG1</accession>
<sequence>MPQLRSGARRSKRLVNLQPATHPIDQTENVTAPTRTRRKTGGGRGRGDAAGVRKGLVAATVGRTVAGGRGRGVRLIDLDLEPLCEVVPELVARGVGEPVFNRIDAVADKDIAMDGGSGDKVIGVEEDGNTPAVPERVHVGNSPIYKTDRKLGKGGLGQVYVGRRVSSGTERTGPDAFEVALKFEHRSSKGCNYGPPYEWQVYRFPLPQFVEWLLLDSVGSLQGTARRFLHSVTSLDQMYSSSMKFLQELAQMHTRTLLLVVQFWDELCKKKHPNEA</sequence>
<reference evidence="2" key="1">
    <citation type="journal article" date="2017" name="Nature">
        <title>The sunflower genome provides insights into oil metabolism, flowering and Asterid evolution.</title>
        <authorList>
            <person name="Badouin H."/>
            <person name="Gouzy J."/>
            <person name="Grassa C.J."/>
            <person name="Murat F."/>
            <person name="Staton S.E."/>
            <person name="Cottret L."/>
            <person name="Lelandais-Briere C."/>
            <person name="Owens G.L."/>
            <person name="Carrere S."/>
            <person name="Mayjonade B."/>
            <person name="Legrand L."/>
            <person name="Gill N."/>
            <person name="Kane N.C."/>
            <person name="Bowers J.E."/>
            <person name="Hubner S."/>
            <person name="Bellec A."/>
            <person name="Berard A."/>
            <person name="Berges H."/>
            <person name="Blanchet N."/>
            <person name="Boniface M.C."/>
            <person name="Brunel D."/>
            <person name="Catrice O."/>
            <person name="Chaidir N."/>
            <person name="Claudel C."/>
            <person name="Donnadieu C."/>
            <person name="Faraut T."/>
            <person name="Fievet G."/>
            <person name="Helmstetter N."/>
            <person name="King M."/>
            <person name="Knapp S.J."/>
            <person name="Lai Z."/>
            <person name="Le Paslier M.C."/>
            <person name="Lippi Y."/>
            <person name="Lorenzon L."/>
            <person name="Mandel J.R."/>
            <person name="Marage G."/>
            <person name="Marchand G."/>
            <person name="Marquand E."/>
            <person name="Bret-Mestries E."/>
            <person name="Morien E."/>
            <person name="Nambeesan S."/>
            <person name="Nguyen T."/>
            <person name="Pegot-Espagnet P."/>
            <person name="Pouilly N."/>
            <person name="Raftis F."/>
            <person name="Sallet E."/>
            <person name="Schiex T."/>
            <person name="Thomas J."/>
            <person name="Vandecasteele C."/>
            <person name="Vares D."/>
            <person name="Vear F."/>
            <person name="Vautrin S."/>
            <person name="Crespi M."/>
            <person name="Mangin B."/>
            <person name="Burke J.M."/>
            <person name="Salse J."/>
            <person name="Munos S."/>
            <person name="Vincourt P."/>
            <person name="Rieseberg L.H."/>
            <person name="Langlade N.B."/>
        </authorList>
    </citation>
    <scope>NUCLEOTIDE SEQUENCE</scope>
    <source>
        <tissue evidence="2">Leaves</tissue>
    </source>
</reference>
<comment type="caution">
    <text evidence="2">The sequence shown here is derived from an EMBL/GenBank/DDBJ whole genome shotgun (WGS) entry which is preliminary data.</text>
</comment>
<dbReference type="EMBL" id="MNCJ02000323">
    <property type="protein sequence ID" value="KAF5795399.1"/>
    <property type="molecule type" value="Genomic_DNA"/>
</dbReference>
<evidence type="ECO:0000313" key="3">
    <source>
        <dbReference type="Proteomes" id="UP000215914"/>
    </source>
</evidence>
<protein>
    <recommendedName>
        <fullName evidence="4">Protein kinase domain-containing protein</fullName>
    </recommendedName>
</protein>
<dbReference type="AlphaFoldDB" id="A0A9K3IEG1"/>
<evidence type="ECO:0000256" key="1">
    <source>
        <dbReference type="SAM" id="MobiDB-lite"/>
    </source>
</evidence>
<gene>
    <name evidence="2" type="ORF">HanXRQr2_Chr08g0339251</name>
</gene>
<dbReference type="Gramene" id="mRNA:HanXRQr2_Chr08g0339251">
    <property type="protein sequence ID" value="mRNA:HanXRQr2_Chr08g0339251"/>
    <property type="gene ID" value="HanXRQr2_Chr08g0339251"/>
</dbReference>
<dbReference type="Proteomes" id="UP000215914">
    <property type="component" value="Unassembled WGS sequence"/>
</dbReference>
<keyword evidence="3" id="KW-1185">Reference proteome</keyword>
<name>A0A9K3IEG1_HELAN</name>
<dbReference type="Gene3D" id="3.30.200.20">
    <property type="entry name" value="Phosphorylase Kinase, domain 1"/>
    <property type="match status" value="1"/>
</dbReference>
<organism evidence="2 3">
    <name type="scientific">Helianthus annuus</name>
    <name type="common">Common sunflower</name>
    <dbReference type="NCBI Taxonomy" id="4232"/>
    <lineage>
        <taxon>Eukaryota</taxon>
        <taxon>Viridiplantae</taxon>
        <taxon>Streptophyta</taxon>
        <taxon>Embryophyta</taxon>
        <taxon>Tracheophyta</taxon>
        <taxon>Spermatophyta</taxon>
        <taxon>Magnoliopsida</taxon>
        <taxon>eudicotyledons</taxon>
        <taxon>Gunneridae</taxon>
        <taxon>Pentapetalae</taxon>
        <taxon>asterids</taxon>
        <taxon>campanulids</taxon>
        <taxon>Asterales</taxon>
        <taxon>Asteraceae</taxon>
        <taxon>Asteroideae</taxon>
        <taxon>Heliantheae alliance</taxon>
        <taxon>Heliantheae</taxon>
        <taxon>Helianthus</taxon>
    </lineage>
</organism>